<evidence type="ECO:0000313" key="5">
    <source>
        <dbReference type="Proteomes" id="UP000275395"/>
    </source>
</evidence>
<dbReference type="InterPro" id="IPR016047">
    <property type="entry name" value="M23ase_b-sheet_dom"/>
</dbReference>
<feature type="region of interest" description="Disordered" evidence="2">
    <location>
        <begin position="151"/>
        <end position="179"/>
    </location>
</feature>
<keyword evidence="1" id="KW-0732">Signal</keyword>
<dbReference type="InterPro" id="IPR011055">
    <property type="entry name" value="Dup_hybrid_motif"/>
</dbReference>
<dbReference type="Pfam" id="PF01551">
    <property type="entry name" value="Peptidase_M23"/>
    <property type="match status" value="1"/>
</dbReference>
<dbReference type="SUPFAM" id="SSF51261">
    <property type="entry name" value="Duplicated hybrid motif"/>
    <property type="match status" value="1"/>
</dbReference>
<dbReference type="Gene3D" id="2.70.70.10">
    <property type="entry name" value="Glucose Permease (Domain IIA)"/>
    <property type="match status" value="1"/>
</dbReference>
<name>A0A3L6ZPW1_9MICO</name>
<dbReference type="GO" id="GO:0004222">
    <property type="term" value="F:metalloendopeptidase activity"/>
    <property type="evidence" value="ECO:0007669"/>
    <property type="project" value="TreeGrafter"/>
</dbReference>
<comment type="caution">
    <text evidence="4">The sequence shown here is derived from an EMBL/GenBank/DDBJ whole genome shotgun (WGS) entry which is preliminary data.</text>
</comment>
<organism evidence="4 5">
    <name type="scientific">Mycetocola reblochoni</name>
    <dbReference type="NCBI Taxonomy" id="331618"/>
    <lineage>
        <taxon>Bacteria</taxon>
        <taxon>Bacillati</taxon>
        <taxon>Actinomycetota</taxon>
        <taxon>Actinomycetes</taxon>
        <taxon>Micrococcales</taxon>
        <taxon>Microbacteriaceae</taxon>
        <taxon>Mycetocola</taxon>
    </lineage>
</organism>
<dbReference type="AlphaFoldDB" id="A0A3L6ZPW1"/>
<evidence type="ECO:0000259" key="3">
    <source>
        <dbReference type="Pfam" id="PF01551"/>
    </source>
</evidence>
<accession>A0A3L6ZPW1</accession>
<evidence type="ECO:0000256" key="1">
    <source>
        <dbReference type="ARBA" id="ARBA00022729"/>
    </source>
</evidence>
<dbReference type="Proteomes" id="UP000275395">
    <property type="component" value="Unassembled WGS sequence"/>
</dbReference>
<dbReference type="PANTHER" id="PTHR21666">
    <property type="entry name" value="PEPTIDASE-RELATED"/>
    <property type="match status" value="1"/>
</dbReference>
<gene>
    <name evidence="4" type="ORF">D9V30_04745</name>
</gene>
<evidence type="ECO:0000313" key="4">
    <source>
        <dbReference type="EMBL" id="RLP69984.1"/>
    </source>
</evidence>
<dbReference type="PANTHER" id="PTHR21666:SF289">
    <property type="entry name" value="L-ALA--D-GLU ENDOPEPTIDASE"/>
    <property type="match status" value="1"/>
</dbReference>
<dbReference type="InterPro" id="IPR050570">
    <property type="entry name" value="Cell_wall_metabolism_enzyme"/>
</dbReference>
<proteinExistence type="predicted"/>
<dbReference type="CDD" id="cd12797">
    <property type="entry name" value="M23_peptidase"/>
    <property type="match status" value="1"/>
</dbReference>
<reference evidence="4 5" key="1">
    <citation type="submission" date="2018-10" db="EMBL/GenBank/DDBJ databases">
        <authorList>
            <person name="Li J."/>
        </authorList>
    </citation>
    <scope>NUCLEOTIDE SEQUENCE [LARGE SCALE GENOMIC DNA]</scope>
    <source>
        <strain evidence="4 5">JCM 30549</strain>
    </source>
</reference>
<feature type="domain" description="M23ase beta-sheet core" evidence="3">
    <location>
        <begin position="201"/>
        <end position="272"/>
    </location>
</feature>
<evidence type="ECO:0000256" key="2">
    <source>
        <dbReference type="SAM" id="MobiDB-lite"/>
    </source>
</evidence>
<dbReference type="EMBL" id="RCUW01000003">
    <property type="protein sequence ID" value="RLP69984.1"/>
    <property type="molecule type" value="Genomic_DNA"/>
</dbReference>
<feature type="region of interest" description="Disordered" evidence="2">
    <location>
        <begin position="1"/>
        <end position="113"/>
    </location>
</feature>
<protein>
    <submittedName>
        <fullName evidence="4">M23 family metallopeptidase</fullName>
    </submittedName>
</protein>
<sequence>MVGPVMLPPRSRERASSPGPRSLRIAAVRAGRPVERTSAPSPLHNPADTPPVRRNTVALPAAPHRRDAAVMTRRVYPRHGGVRPSDRTEAEPASPGGRGGPGDAPAHRPRRPRRDATLRLVAGLLALTVGTARSGDAGLAAALPDPRLSAVTTGSPWGEDRGPHRRFSHRDERTPPDGFWPVEDARVLRAFDPPASDFGPGHRGVDLGSDDSTVMAIASGTVSFVGCVAGTPVVSVDHGHGRISSYLPVDAAVRVGERLDGGERLGRVVGTSHLRDSPPGCDTAQPCAEDRCADDAVLHLGLRVDGVYRDPLLVLEPRRHARLLPSAGG</sequence>